<evidence type="ECO:0000313" key="1">
    <source>
        <dbReference type="EMBL" id="OGM62326.1"/>
    </source>
</evidence>
<sequence>MKGSIILPILLIVAALVLIIPIPKIEQVYCIQMVGSDCKPYTLAWGKPLIARLFGLGESDDITNPDIINPVEIPTTVPTATSAPQVYDNAPLDGFVYLRNYYPNRYEGYGYGLECSKNYNPSYPILVRSLVDPVGFDKPQKLVVKELRDKLFRATCDLFSIVTTPPNSSKVLLRISYSGSDARSLVILDVTTGSYEELWHIRRLVTDDVVVQKCVDSGPFRETNQTWRYEVFACPVSKDDDTQALYAYDLVTAKVTLLHKFNSGEKICTGSEFTINAFEPALVYTEPGDVQLAICGKETNLKLRDQIFQLPE</sequence>
<name>A0A1F8BE44_9BACT</name>
<comment type="caution">
    <text evidence="1">The sequence shown here is derived from an EMBL/GenBank/DDBJ whole genome shotgun (WGS) entry which is preliminary data.</text>
</comment>
<accession>A0A1F8BE44</accession>
<protein>
    <submittedName>
        <fullName evidence="1">Uncharacterized protein</fullName>
    </submittedName>
</protein>
<dbReference type="EMBL" id="MGHF01000028">
    <property type="protein sequence ID" value="OGM62326.1"/>
    <property type="molecule type" value="Genomic_DNA"/>
</dbReference>
<dbReference type="STRING" id="1802519.A2961_02325"/>
<organism evidence="1 2">
    <name type="scientific">Candidatus Woesebacteria bacterium RIFCSPLOWO2_01_FULL_39_21</name>
    <dbReference type="NCBI Taxonomy" id="1802519"/>
    <lineage>
        <taxon>Bacteria</taxon>
        <taxon>Candidatus Woeseibacteriota</taxon>
    </lineage>
</organism>
<proteinExistence type="predicted"/>
<dbReference type="Proteomes" id="UP000177082">
    <property type="component" value="Unassembled WGS sequence"/>
</dbReference>
<dbReference type="AlphaFoldDB" id="A0A1F8BE44"/>
<reference evidence="1 2" key="1">
    <citation type="journal article" date="2016" name="Nat. Commun.">
        <title>Thousands of microbial genomes shed light on interconnected biogeochemical processes in an aquifer system.</title>
        <authorList>
            <person name="Anantharaman K."/>
            <person name="Brown C.T."/>
            <person name="Hug L.A."/>
            <person name="Sharon I."/>
            <person name="Castelle C.J."/>
            <person name="Probst A.J."/>
            <person name="Thomas B.C."/>
            <person name="Singh A."/>
            <person name="Wilkins M.J."/>
            <person name="Karaoz U."/>
            <person name="Brodie E.L."/>
            <person name="Williams K.H."/>
            <person name="Hubbard S.S."/>
            <person name="Banfield J.F."/>
        </authorList>
    </citation>
    <scope>NUCLEOTIDE SEQUENCE [LARGE SCALE GENOMIC DNA]</scope>
</reference>
<evidence type="ECO:0000313" key="2">
    <source>
        <dbReference type="Proteomes" id="UP000177082"/>
    </source>
</evidence>
<gene>
    <name evidence="1" type="ORF">A2961_02325</name>
</gene>